<keyword evidence="3" id="KW-0812">Transmembrane</keyword>
<dbReference type="PRINTS" id="PR00469">
    <property type="entry name" value="PNDRDTASEII"/>
</dbReference>
<dbReference type="Pfam" id="PF07992">
    <property type="entry name" value="Pyr_redox_2"/>
    <property type="match status" value="1"/>
</dbReference>
<reference evidence="6" key="1">
    <citation type="journal article" date="2020" name="mSystems">
        <title>Genome- and Community-Level Interaction Insights into Carbon Utilization and Element Cycling Functions of Hydrothermarchaeota in Hydrothermal Sediment.</title>
        <authorList>
            <person name="Zhou Z."/>
            <person name="Liu Y."/>
            <person name="Xu W."/>
            <person name="Pan J."/>
            <person name="Luo Z.H."/>
            <person name="Li M."/>
        </authorList>
    </citation>
    <scope>NUCLEOTIDE SEQUENCE [LARGE SCALE GENOMIC DNA]</scope>
    <source>
        <strain evidence="5">SpSt-629</strain>
        <strain evidence="6">SpSt-688</strain>
    </source>
</reference>
<proteinExistence type="predicted"/>
<dbReference type="EMBL" id="DTDH01000156">
    <property type="protein sequence ID" value="HGT98830.1"/>
    <property type="molecule type" value="Genomic_DNA"/>
</dbReference>
<dbReference type="InterPro" id="IPR036188">
    <property type="entry name" value="FAD/NAD-bd_sf"/>
</dbReference>
<organism evidence="6">
    <name type="scientific">Ignisphaera aggregans</name>
    <dbReference type="NCBI Taxonomy" id="334771"/>
    <lineage>
        <taxon>Archaea</taxon>
        <taxon>Thermoproteota</taxon>
        <taxon>Thermoprotei</taxon>
        <taxon>Desulfurococcales</taxon>
        <taxon>Desulfurococcaceae</taxon>
        <taxon>Ignisphaera</taxon>
    </lineage>
</organism>
<keyword evidence="3" id="KW-0472">Membrane</keyword>
<evidence type="ECO:0000256" key="1">
    <source>
        <dbReference type="ARBA" id="ARBA00022630"/>
    </source>
</evidence>
<name>A0A7J3MZE8_9CREN</name>
<feature type="domain" description="FAD/NAD(P)-binding" evidence="4">
    <location>
        <begin position="7"/>
        <end position="288"/>
    </location>
</feature>
<evidence type="ECO:0000313" key="5">
    <source>
        <dbReference type="EMBL" id="HFQ78688.1"/>
    </source>
</evidence>
<sequence length="326" mass="35151">MSDTDIYDVIVIGGGIAGLSAALYTSRQGLRTLVVSIDIGGQLSYASVIENYPGIESVSGLNLVLKIQKQATSFGAEIVIDEVTSLSRENGLFVVRTRKGSTYRAIAVIAACGKAPKRLGLVNEDSLIGKGVSYCVTCDAPLYRGKEVALVSFGEKGIESLEILSSLASKVYYIVSNNNDSSIQIAKQLPNVVIYPGYQVKGLVGYDHIKEAVIGNREGNEARLKVDGIFVELGFEISAHFLKDFVDFNDKGEVIADAFGKTKTEGLFVAGDIVDIPYKQAVIAAASGVISALSAINYVYRYKGMEKSITSDWKKNLKIPKRSLRL</sequence>
<dbReference type="AlphaFoldDB" id="A0A7J3MZE8"/>
<dbReference type="EMBL" id="DTAU01000053">
    <property type="protein sequence ID" value="HFQ78688.1"/>
    <property type="molecule type" value="Genomic_DNA"/>
</dbReference>
<evidence type="ECO:0000259" key="4">
    <source>
        <dbReference type="Pfam" id="PF07992"/>
    </source>
</evidence>
<feature type="transmembrane region" description="Helical" evidence="3">
    <location>
        <begin position="281"/>
        <end position="300"/>
    </location>
</feature>
<accession>A0A7J3MZE8</accession>
<keyword evidence="2" id="KW-0560">Oxidoreductase</keyword>
<evidence type="ECO:0000256" key="2">
    <source>
        <dbReference type="ARBA" id="ARBA00023002"/>
    </source>
</evidence>
<keyword evidence="1" id="KW-0285">Flavoprotein</keyword>
<protein>
    <submittedName>
        <fullName evidence="6">FAD-binding protein</fullName>
    </submittedName>
</protein>
<dbReference type="SUPFAM" id="SSF51905">
    <property type="entry name" value="FAD/NAD(P)-binding domain"/>
    <property type="match status" value="2"/>
</dbReference>
<dbReference type="InterPro" id="IPR023753">
    <property type="entry name" value="FAD/NAD-binding_dom"/>
</dbReference>
<dbReference type="PRINTS" id="PR00368">
    <property type="entry name" value="FADPNR"/>
</dbReference>
<comment type="caution">
    <text evidence="6">The sequence shown here is derived from an EMBL/GenBank/DDBJ whole genome shotgun (WGS) entry which is preliminary data.</text>
</comment>
<keyword evidence="3" id="KW-1133">Transmembrane helix</keyword>
<dbReference type="GO" id="GO:0016491">
    <property type="term" value="F:oxidoreductase activity"/>
    <property type="evidence" value="ECO:0007669"/>
    <property type="project" value="UniProtKB-KW"/>
</dbReference>
<dbReference type="Gene3D" id="3.50.50.60">
    <property type="entry name" value="FAD/NAD(P)-binding domain"/>
    <property type="match status" value="2"/>
</dbReference>
<dbReference type="InterPro" id="IPR050097">
    <property type="entry name" value="Ferredoxin-NADP_redctase_2"/>
</dbReference>
<evidence type="ECO:0000313" key="6">
    <source>
        <dbReference type="EMBL" id="HGT98830.1"/>
    </source>
</evidence>
<evidence type="ECO:0000256" key="3">
    <source>
        <dbReference type="SAM" id="Phobius"/>
    </source>
</evidence>
<gene>
    <name evidence="5" type="ORF">ENT99_03175</name>
    <name evidence="6" type="ORF">ENU64_05310</name>
</gene>
<dbReference type="PANTHER" id="PTHR48105">
    <property type="entry name" value="THIOREDOXIN REDUCTASE 1-RELATED-RELATED"/>
    <property type="match status" value="1"/>
</dbReference>